<evidence type="ECO:0000256" key="14">
    <source>
        <dbReference type="ARBA" id="ARBA00022991"/>
    </source>
</evidence>
<protein>
    <submittedName>
        <fullName evidence="21">Photosystem II protein D1</fullName>
    </submittedName>
</protein>
<evidence type="ECO:0000256" key="20">
    <source>
        <dbReference type="SAM" id="Phobius"/>
    </source>
</evidence>
<evidence type="ECO:0000256" key="8">
    <source>
        <dbReference type="ARBA" id="ARBA00022692"/>
    </source>
</evidence>
<evidence type="ECO:0000256" key="3">
    <source>
        <dbReference type="ARBA" id="ARBA00022448"/>
    </source>
</evidence>
<dbReference type="GO" id="GO:0009523">
    <property type="term" value="C:photosystem II"/>
    <property type="evidence" value="ECO:0007669"/>
    <property type="project" value="UniProtKB-KW"/>
</dbReference>
<comment type="subcellular location">
    <subcellularLocation>
        <location evidence="1">Membrane</location>
        <topology evidence="1">Multi-pass membrane protein</topology>
    </subcellularLocation>
</comment>
<evidence type="ECO:0000256" key="10">
    <source>
        <dbReference type="ARBA" id="ARBA00022842"/>
    </source>
</evidence>
<keyword evidence="12 20" id="KW-1133">Transmembrane helix</keyword>
<keyword evidence="6" id="KW-0597">Phosphoprotein</keyword>
<name>A0A371EEV6_MUCPR</name>
<gene>
    <name evidence="21" type="primary">psbA</name>
    <name evidence="21" type="ORF">CR513_56855</name>
</gene>
<keyword evidence="4" id="KW-0148">Chlorophyll</keyword>
<organism evidence="21 22">
    <name type="scientific">Mucuna pruriens</name>
    <name type="common">Velvet bean</name>
    <name type="synonym">Dolichos pruriens</name>
    <dbReference type="NCBI Taxonomy" id="157652"/>
    <lineage>
        <taxon>Eukaryota</taxon>
        <taxon>Viridiplantae</taxon>
        <taxon>Streptophyta</taxon>
        <taxon>Embryophyta</taxon>
        <taxon>Tracheophyta</taxon>
        <taxon>Spermatophyta</taxon>
        <taxon>Magnoliopsida</taxon>
        <taxon>eudicotyledons</taxon>
        <taxon>Gunneridae</taxon>
        <taxon>Pentapetalae</taxon>
        <taxon>rosids</taxon>
        <taxon>fabids</taxon>
        <taxon>Fabales</taxon>
        <taxon>Fabaceae</taxon>
        <taxon>Papilionoideae</taxon>
        <taxon>50 kb inversion clade</taxon>
        <taxon>NPAAA clade</taxon>
        <taxon>indigoferoid/millettioid clade</taxon>
        <taxon>Phaseoleae</taxon>
        <taxon>Mucuna</taxon>
    </lineage>
</organism>
<keyword evidence="7" id="KW-0934">Plastid</keyword>
<evidence type="ECO:0000256" key="2">
    <source>
        <dbReference type="ARBA" id="ARBA00008204"/>
    </source>
</evidence>
<keyword evidence="18 20" id="KW-0472">Membrane</keyword>
<evidence type="ECO:0000256" key="7">
    <source>
        <dbReference type="ARBA" id="ARBA00022640"/>
    </source>
</evidence>
<dbReference type="GO" id="GO:0009535">
    <property type="term" value="C:chloroplast thylakoid membrane"/>
    <property type="evidence" value="ECO:0007669"/>
    <property type="project" value="TreeGrafter"/>
</dbReference>
<dbReference type="Pfam" id="PF00124">
    <property type="entry name" value="Photo_RC"/>
    <property type="match status" value="1"/>
</dbReference>
<feature type="transmembrane region" description="Helical" evidence="20">
    <location>
        <begin position="30"/>
        <end position="52"/>
    </location>
</feature>
<dbReference type="InterPro" id="IPR036854">
    <property type="entry name" value="Photo_II_D1/D2_sf"/>
</dbReference>
<dbReference type="GO" id="GO:0016168">
    <property type="term" value="F:chlorophyll binding"/>
    <property type="evidence" value="ECO:0007669"/>
    <property type="project" value="UniProtKB-KW"/>
</dbReference>
<dbReference type="OrthoDB" id="1380372at2759"/>
<evidence type="ECO:0000256" key="16">
    <source>
        <dbReference type="ARBA" id="ARBA00023004"/>
    </source>
</evidence>
<feature type="transmembrane region" description="Helical" evidence="20">
    <location>
        <begin position="99"/>
        <end position="116"/>
    </location>
</feature>
<evidence type="ECO:0000256" key="5">
    <source>
        <dbReference type="ARBA" id="ARBA00022531"/>
    </source>
</evidence>
<dbReference type="GO" id="GO:0016491">
    <property type="term" value="F:oxidoreductase activity"/>
    <property type="evidence" value="ECO:0007669"/>
    <property type="project" value="UniProtKB-KW"/>
</dbReference>
<keyword evidence="14" id="KW-0157">Chromophore</keyword>
<evidence type="ECO:0000256" key="11">
    <source>
        <dbReference type="ARBA" id="ARBA00022982"/>
    </source>
</evidence>
<evidence type="ECO:0000256" key="9">
    <source>
        <dbReference type="ARBA" id="ARBA00022723"/>
    </source>
</evidence>
<evidence type="ECO:0000256" key="4">
    <source>
        <dbReference type="ARBA" id="ARBA00022494"/>
    </source>
</evidence>
<evidence type="ECO:0000256" key="17">
    <source>
        <dbReference type="ARBA" id="ARBA00023078"/>
    </source>
</evidence>
<keyword evidence="17" id="KW-0793">Thylakoid</keyword>
<keyword evidence="13" id="KW-0007">Acetylation</keyword>
<dbReference type="GO" id="GO:0046872">
    <property type="term" value="F:metal ion binding"/>
    <property type="evidence" value="ECO:0007669"/>
    <property type="project" value="UniProtKB-KW"/>
</dbReference>
<feature type="transmembrane region" description="Helical" evidence="20">
    <location>
        <begin position="64"/>
        <end position="84"/>
    </location>
</feature>
<dbReference type="InterPro" id="IPR000484">
    <property type="entry name" value="Photo_RC_L/M"/>
</dbReference>
<evidence type="ECO:0000256" key="12">
    <source>
        <dbReference type="ARBA" id="ARBA00022989"/>
    </source>
</evidence>
<reference evidence="21" key="1">
    <citation type="submission" date="2018-05" db="EMBL/GenBank/DDBJ databases">
        <title>Draft genome of Mucuna pruriens seed.</title>
        <authorList>
            <person name="Nnadi N.E."/>
            <person name="Vos R."/>
            <person name="Hasami M.H."/>
            <person name="Devisetty U.K."/>
            <person name="Aguiy J.C."/>
        </authorList>
    </citation>
    <scope>NUCLEOTIDE SEQUENCE [LARGE SCALE GENOMIC DNA]</scope>
    <source>
        <strain evidence="21">JCA_2017</strain>
    </source>
</reference>
<evidence type="ECO:0000256" key="18">
    <source>
        <dbReference type="ARBA" id="ARBA00023136"/>
    </source>
</evidence>
<evidence type="ECO:0000313" key="21">
    <source>
        <dbReference type="EMBL" id="RDX64578.1"/>
    </source>
</evidence>
<dbReference type="InterPro" id="IPR055266">
    <property type="entry name" value="D1/D2"/>
</dbReference>
<dbReference type="PANTHER" id="PTHR33149:SF12">
    <property type="entry name" value="PHOTOSYSTEM II D2 PROTEIN"/>
    <property type="match status" value="1"/>
</dbReference>
<feature type="transmembrane region" description="Helical" evidence="20">
    <location>
        <begin position="128"/>
        <end position="148"/>
    </location>
</feature>
<evidence type="ECO:0000256" key="15">
    <source>
        <dbReference type="ARBA" id="ARBA00023002"/>
    </source>
</evidence>
<evidence type="ECO:0000256" key="6">
    <source>
        <dbReference type="ARBA" id="ARBA00022553"/>
    </source>
</evidence>
<evidence type="ECO:0000313" key="22">
    <source>
        <dbReference type="Proteomes" id="UP000257109"/>
    </source>
</evidence>
<dbReference type="GO" id="GO:0009772">
    <property type="term" value="P:photosynthetic electron transport in photosystem II"/>
    <property type="evidence" value="ECO:0007669"/>
    <property type="project" value="InterPro"/>
</dbReference>
<keyword evidence="22" id="KW-1185">Reference proteome</keyword>
<dbReference type="Gene3D" id="1.20.85.10">
    <property type="entry name" value="Photosystem II protein D1-like"/>
    <property type="match status" value="1"/>
</dbReference>
<dbReference type="AlphaFoldDB" id="A0A371EEV6"/>
<dbReference type="STRING" id="157652.A0A371EEV6"/>
<keyword evidence="5" id="KW-0602">Photosynthesis</keyword>
<feature type="non-terminal residue" evidence="21">
    <location>
        <position position="1"/>
    </location>
</feature>
<keyword evidence="3" id="KW-0813">Transport</keyword>
<evidence type="ECO:0000256" key="1">
    <source>
        <dbReference type="ARBA" id="ARBA00004141"/>
    </source>
</evidence>
<keyword evidence="19" id="KW-0604">Photosystem II</keyword>
<dbReference type="SUPFAM" id="SSF81483">
    <property type="entry name" value="Bacterial photosystem II reaction centre, L and M subunits"/>
    <property type="match status" value="1"/>
</dbReference>
<dbReference type="EMBL" id="QJKJ01014319">
    <property type="protein sequence ID" value="RDX64578.1"/>
    <property type="molecule type" value="Genomic_DNA"/>
</dbReference>
<keyword evidence="11" id="KW-0249">Electron transport</keyword>
<keyword evidence="9" id="KW-0479">Metal-binding</keyword>
<proteinExistence type="inferred from homology"/>
<keyword evidence="15" id="KW-0560">Oxidoreductase</keyword>
<evidence type="ECO:0000256" key="13">
    <source>
        <dbReference type="ARBA" id="ARBA00022990"/>
    </source>
</evidence>
<keyword evidence="8 20" id="KW-0812">Transmembrane</keyword>
<feature type="non-terminal residue" evidence="21">
    <location>
        <position position="157"/>
    </location>
</feature>
<evidence type="ECO:0000256" key="19">
    <source>
        <dbReference type="ARBA" id="ARBA00023276"/>
    </source>
</evidence>
<comment type="similarity">
    <text evidence="2">Belongs to the reaction center PufL/M/PsbA/D family.</text>
</comment>
<keyword evidence="16" id="KW-0408">Iron</keyword>
<dbReference type="PANTHER" id="PTHR33149">
    <property type="entry name" value="PHOTOSYSTEM II PROTEIN D1"/>
    <property type="match status" value="1"/>
</dbReference>
<accession>A0A371EEV6</accession>
<comment type="caution">
    <text evidence="21">The sequence shown here is derived from an EMBL/GenBank/DDBJ whole genome shotgun (WGS) entry which is preliminary data.</text>
</comment>
<sequence length="157" mass="18260">MIAILERCKIKSLWGCIYNWITSTKNRLHIGQFGVLMIPTLLTATSILMVFVNFCESLLTRNNIIYGDIIPTSVTIAFYFYPIWKIVFVNEWLYKSDPFELIVLHFLLGVTFYIDCEWEPGFRLDKRPWIVVLYSAPIVAATAIFLNYPRSRGSFSD</sequence>
<keyword evidence="10" id="KW-0460">Magnesium</keyword>
<dbReference type="Proteomes" id="UP000257109">
    <property type="component" value="Unassembled WGS sequence"/>
</dbReference>